<keyword evidence="2" id="KW-1185">Reference proteome</keyword>
<reference evidence="1 2" key="1">
    <citation type="submission" date="2021-02" db="EMBL/GenBank/DDBJ databases">
        <title>Activity-based single-cell genomes from oceanic crustal fluid captures similar information to metagenomic and metatranscriptomic surveys with orders of magnitude less sampling.</title>
        <authorList>
            <person name="D'Angelo T.S."/>
            <person name="Orcutt B.N."/>
        </authorList>
    </citation>
    <scope>NUCLEOTIDE SEQUENCE [LARGE SCALE GENOMIC DNA]</scope>
    <source>
        <strain evidence="1">AH-315-G02</strain>
    </source>
</reference>
<evidence type="ECO:0000313" key="2">
    <source>
        <dbReference type="Proteomes" id="UP000717534"/>
    </source>
</evidence>
<sequence>MKPLRFYCKMYSTQSRGALKITSTPARKRKIEENRRKKRMGDMIFFNLGCPRFTLFVSVEEPIPGAGFLISGFHWNQ</sequence>
<accession>A0ABS3AX39</accession>
<comment type="caution">
    <text evidence="1">The sequence shown here is derived from an EMBL/GenBank/DDBJ whole genome shotgun (WGS) entry which is preliminary data.</text>
</comment>
<organism evidence="1 2">
    <name type="scientific">Desulfotalea psychrophila</name>
    <dbReference type="NCBI Taxonomy" id="84980"/>
    <lineage>
        <taxon>Bacteria</taxon>
        <taxon>Pseudomonadati</taxon>
        <taxon>Thermodesulfobacteriota</taxon>
        <taxon>Desulfobulbia</taxon>
        <taxon>Desulfobulbales</taxon>
        <taxon>Desulfocapsaceae</taxon>
        <taxon>Desulfotalea</taxon>
    </lineage>
</organism>
<protein>
    <submittedName>
        <fullName evidence="1">Uncharacterized protein</fullName>
    </submittedName>
</protein>
<name>A0ABS3AX39_9BACT</name>
<dbReference type="Proteomes" id="UP000717534">
    <property type="component" value="Unassembled WGS sequence"/>
</dbReference>
<feature type="non-terminal residue" evidence="1">
    <location>
        <position position="77"/>
    </location>
</feature>
<gene>
    <name evidence="1" type="ORF">JYU06_03525</name>
</gene>
<proteinExistence type="predicted"/>
<evidence type="ECO:0000313" key="1">
    <source>
        <dbReference type="EMBL" id="MBN4068576.1"/>
    </source>
</evidence>
<dbReference type="EMBL" id="JAFITO010000026">
    <property type="protein sequence ID" value="MBN4068576.1"/>
    <property type="molecule type" value="Genomic_DNA"/>
</dbReference>